<accession>A0ABS4NCT2</accession>
<keyword evidence="3" id="KW-0411">Iron-sulfur</keyword>
<dbReference type="InterPro" id="IPR017896">
    <property type="entry name" value="4Fe4S_Fe-S-bd"/>
</dbReference>
<dbReference type="PROSITE" id="PS00198">
    <property type="entry name" value="4FE4S_FER_1"/>
    <property type="match status" value="1"/>
</dbReference>
<evidence type="ECO:0000313" key="6">
    <source>
        <dbReference type="Proteomes" id="UP001166402"/>
    </source>
</evidence>
<sequence length="98" mass="11533">MYEIKIRLEKTNLMVTRIGFGALPIQRVSLEEAKKILRKAYENSINFFDTARAYTDSEDNDCIECGNCKSKCPYKLDTPNLLKRELNNYEKFYAEHKE</sequence>
<proteinExistence type="predicted"/>
<dbReference type="EMBL" id="JAGGLT010000008">
    <property type="protein sequence ID" value="MBP2071492.1"/>
    <property type="molecule type" value="Genomic_DNA"/>
</dbReference>
<dbReference type="InterPro" id="IPR036812">
    <property type="entry name" value="NAD(P)_OxRdtase_dom_sf"/>
</dbReference>
<feature type="domain" description="4Fe-4S ferredoxin-type" evidence="4">
    <location>
        <begin position="51"/>
        <end position="84"/>
    </location>
</feature>
<keyword evidence="2" id="KW-0408">Iron</keyword>
<dbReference type="PROSITE" id="PS51379">
    <property type="entry name" value="4FE4S_FER_2"/>
    <property type="match status" value="1"/>
</dbReference>
<dbReference type="Pfam" id="PF00248">
    <property type="entry name" value="Aldo_ket_red"/>
    <property type="match status" value="1"/>
</dbReference>
<evidence type="ECO:0000259" key="4">
    <source>
        <dbReference type="PROSITE" id="PS51379"/>
    </source>
</evidence>
<dbReference type="Proteomes" id="UP001166402">
    <property type="component" value="Unassembled WGS sequence"/>
</dbReference>
<dbReference type="SUPFAM" id="SSF51430">
    <property type="entry name" value="NAD(P)-linked oxidoreductase"/>
    <property type="match status" value="1"/>
</dbReference>
<evidence type="ECO:0000256" key="1">
    <source>
        <dbReference type="ARBA" id="ARBA00022723"/>
    </source>
</evidence>
<evidence type="ECO:0000256" key="2">
    <source>
        <dbReference type="ARBA" id="ARBA00023004"/>
    </source>
</evidence>
<dbReference type="InterPro" id="IPR017900">
    <property type="entry name" value="4Fe4S_Fe_S_CS"/>
</dbReference>
<dbReference type="RefSeq" id="WP_209453397.1">
    <property type="nucleotide sequence ID" value="NZ_JAGGLT010000008.1"/>
</dbReference>
<comment type="caution">
    <text evidence="5">The sequence shown here is derived from an EMBL/GenBank/DDBJ whole genome shotgun (WGS) entry which is preliminary data.</text>
</comment>
<dbReference type="Gene3D" id="3.20.20.100">
    <property type="entry name" value="NADP-dependent oxidoreductase domain"/>
    <property type="match status" value="1"/>
</dbReference>
<name>A0ABS4NCT2_9THEO</name>
<protein>
    <submittedName>
        <fullName evidence="5">Aldo/keto reductase-like oxidoreductase</fullName>
    </submittedName>
</protein>
<reference evidence="5" key="1">
    <citation type="submission" date="2021-03" db="EMBL/GenBank/DDBJ databases">
        <title>Genomic Encyclopedia of Type Strains, Phase IV (KMG-IV): sequencing the most valuable type-strain genomes for metagenomic binning, comparative biology and taxonomic classification.</title>
        <authorList>
            <person name="Goeker M."/>
        </authorList>
    </citation>
    <scope>NUCLEOTIDE SEQUENCE</scope>
    <source>
        <strain evidence="5">DSM 101588</strain>
    </source>
</reference>
<dbReference type="InterPro" id="IPR023210">
    <property type="entry name" value="NADP_OxRdtase_dom"/>
</dbReference>
<keyword evidence="1" id="KW-0479">Metal-binding</keyword>
<dbReference type="SUPFAM" id="SSF54862">
    <property type="entry name" value="4Fe-4S ferredoxins"/>
    <property type="match status" value="1"/>
</dbReference>
<keyword evidence="6" id="KW-1185">Reference proteome</keyword>
<evidence type="ECO:0000256" key="3">
    <source>
        <dbReference type="ARBA" id="ARBA00023014"/>
    </source>
</evidence>
<evidence type="ECO:0000313" key="5">
    <source>
        <dbReference type="EMBL" id="MBP2071492.1"/>
    </source>
</evidence>
<gene>
    <name evidence="5" type="ORF">J2Z80_001007</name>
</gene>
<organism evidence="5 6">
    <name type="scientific">Thermoanaerobacterium butyriciformans</name>
    <dbReference type="NCBI Taxonomy" id="1702242"/>
    <lineage>
        <taxon>Bacteria</taxon>
        <taxon>Bacillati</taxon>
        <taxon>Bacillota</taxon>
        <taxon>Clostridia</taxon>
        <taxon>Thermoanaerobacterales</taxon>
        <taxon>Thermoanaerobacteraceae</taxon>
        <taxon>Thermoanaerobacterium</taxon>
    </lineage>
</organism>